<proteinExistence type="predicted"/>
<evidence type="ECO:0000313" key="1">
    <source>
        <dbReference type="EMBL" id="SDE21715.1"/>
    </source>
</evidence>
<organism evidence="1 2">
    <name type="scientific">Rhodococcus tukisamuensis</name>
    <dbReference type="NCBI Taxonomy" id="168276"/>
    <lineage>
        <taxon>Bacteria</taxon>
        <taxon>Bacillati</taxon>
        <taxon>Actinomycetota</taxon>
        <taxon>Actinomycetes</taxon>
        <taxon>Mycobacteriales</taxon>
        <taxon>Nocardiaceae</taxon>
        <taxon>Rhodococcus</taxon>
    </lineage>
</organism>
<dbReference type="RefSeq" id="WP_072845720.1">
    <property type="nucleotide sequence ID" value="NZ_FNAB01000012.1"/>
</dbReference>
<dbReference type="AlphaFoldDB" id="A0A1G7B655"/>
<name>A0A1G7B655_9NOCA</name>
<gene>
    <name evidence="1" type="ORF">SAMN05444580_11264</name>
</gene>
<sequence length="197" mass="20767">MTLAHGNSQSTHSLLGKGRSAVRPAGARCGRPAGPCSAAVETARQSLGGRVLIHPDACRGMRDLDSAPQSAAWGKAIVRGLTALGAYAVSAEAGFAGGFFQWCKTSGHPQSWPATPKKLAMRESETVMNSPKLYRSRILPVATEVDASGAILMQAHLKIAEGGGDLAPRIYFTVDPRTTAVHVGFVGPHKHMRNTRS</sequence>
<accession>A0A1G7B655</accession>
<dbReference type="STRING" id="168276.SAMN05444580_11264"/>
<evidence type="ECO:0000313" key="2">
    <source>
        <dbReference type="Proteomes" id="UP000199417"/>
    </source>
</evidence>
<dbReference type="EMBL" id="FNAB01000012">
    <property type="protein sequence ID" value="SDE21715.1"/>
    <property type="molecule type" value="Genomic_DNA"/>
</dbReference>
<keyword evidence="2" id="KW-1185">Reference proteome</keyword>
<reference evidence="1 2" key="1">
    <citation type="submission" date="2016-10" db="EMBL/GenBank/DDBJ databases">
        <authorList>
            <person name="de Groot N.N."/>
        </authorList>
    </citation>
    <scope>NUCLEOTIDE SEQUENCE [LARGE SCALE GENOMIC DNA]</scope>
    <source>
        <strain evidence="1 2">JCM 11308</strain>
    </source>
</reference>
<dbReference type="Proteomes" id="UP000199417">
    <property type="component" value="Unassembled WGS sequence"/>
</dbReference>
<protein>
    <submittedName>
        <fullName evidence="1">Uncharacterized protein</fullName>
    </submittedName>
</protein>